<evidence type="ECO:0000313" key="2">
    <source>
        <dbReference type="EMBL" id="QJE94270.1"/>
    </source>
</evidence>
<proteinExistence type="predicted"/>
<dbReference type="RefSeq" id="WP_169452491.1">
    <property type="nucleotide sequence ID" value="NZ_CP051774.1"/>
</dbReference>
<name>A0A858RD79_9BACT</name>
<gene>
    <name evidence="2" type="ORF">HHL09_00205</name>
</gene>
<evidence type="ECO:0000313" key="3">
    <source>
        <dbReference type="Proteomes" id="UP000501812"/>
    </source>
</evidence>
<evidence type="ECO:0000256" key="1">
    <source>
        <dbReference type="SAM" id="SignalP"/>
    </source>
</evidence>
<organism evidence="2 3">
    <name type="scientific">Luteolibacter luteus</name>
    <dbReference type="NCBI Taxonomy" id="2728835"/>
    <lineage>
        <taxon>Bacteria</taxon>
        <taxon>Pseudomonadati</taxon>
        <taxon>Verrucomicrobiota</taxon>
        <taxon>Verrucomicrobiia</taxon>
        <taxon>Verrucomicrobiales</taxon>
        <taxon>Verrucomicrobiaceae</taxon>
        <taxon>Luteolibacter</taxon>
    </lineage>
</organism>
<dbReference type="EMBL" id="CP051774">
    <property type="protein sequence ID" value="QJE94270.1"/>
    <property type="molecule type" value="Genomic_DNA"/>
</dbReference>
<sequence length="246" mass="25355">MHLQKWFTTSAVSTLTLLAVAGAKAQAAYVLSQTENFGFLPNGSQQVTFDKFDDQGGTRVLQSVEVTLEFTKTGGSLAVDNDSASAGTIGLQHTINGSLTVVSGGISLLDLAFNPIGATLNATSSLDGLGIGATSGDPTTEFNNTGQSDYYIFAPSNLTVSASGTINSLFNGGYVAAGGNNTFVLNFGALQTTGATGMGGLQQAYVVSDVQGFVTVKYNYDVVPEPSAAMLGLIGTIGLVVRRRSR</sequence>
<keyword evidence="3" id="KW-1185">Reference proteome</keyword>
<dbReference type="AlphaFoldDB" id="A0A858RD79"/>
<dbReference type="KEGG" id="luo:HHL09_00205"/>
<accession>A0A858RD79</accession>
<keyword evidence="1" id="KW-0732">Signal</keyword>
<reference evidence="2 3" key="1">
    <citation type="submission" date="2020-04" db="EMBL/GenBank/DDBJ databases">
        <title>Luteolibacter sp. G-1-1-1 isolated from soil.</title>
        <authorList>
            <person name="Dahal R.H."/>
        </authorList>
    </citation>
    <scope>NUCLEOTIDE SEQUENCE [LARGE SCALE GENOMIC DNA]</scope>
    <source>
        <strain evidence="2 3">G-1-1-1</strain>
    </source>
</reference>
<protein>
    <submittedName>
        <fullName evidence="2">PEP-CTERM sorting domain-containing protein</fullName>
    </submittedName>
</protein>
<feature type="chain" id="PRO_5032498343" evidence="1">
    <location>
        <begin position="28"/>
        <end position="246"/>
    </location>
</feature>
<feature type="signal peptide" evidence="1">
    <location>
        <begin position="1"/>
        <end position="27"/>
    </location>
</feature>
<dbReference type="Proteomes" id="UP000501812">
    <property type="component" value="Chromosome"/>
</dbReference>